<keyword evidence="4" id="KW-0233">DNA recombination</keyword>
<dbReference type="RefSeq" id="WP_095499524.1">
    <property type="nucleotide sequence ID" value="NZ_BSPO01000003.1"/>
</dbReference>
<organism evidence="7 8">
    <name type="scientific">Paraferrimonas haliotis</name>
    <dbReference type="NCBI Taxonomy" id="2013866"/>
    <lineage>
        <taxon>Bacteria</taxon>
        <taxon>Pseudomonadati</taxon>
        <taxon>Pseudomonadota</taxon>
        <taxon>Gammaproteobacteria</taxon>
        <taxon>Alteromonadales</taxon>
        <taxon>Ferrimonadaceae</taxon>
        <taxon>Paraferrimonas</taxon>
    </lineage>
</organism>
<evidence type="ECO:0000256" key="4">
    <source>
        <dbReference type="ARBA" id="ARBA00023172"/>
    </source>
</evidence>
<evidence type="ECO:0000313" key="8">
    <source>
        <dbReference type="Proteomes" id="UP001157439"/>
    </source>
</evidence>
<dbReference type="InterPro" id="IPR003798">
    <property type="entry name" value="DNA_recombination_RmuC"/>
</dbReference>
<dbReference type="GO" id="GO:0006310">
    <property type="term" value="P:DNA recombination"/>
    <property type="evidence" value="ECO:0007669"/>
    <property type="project" value="UniProtKB-KW"/>
</dbReference>
<sequence length="449" mass="51217">MPQHIAFEHFVIAISLVALVIILACVAYFKPRLRSALARNATLQQQSDKLAHLQGHTQAMQTQLQQAKYDLKTLTERHTDLSGDYQAAKAQLNWQQQQLAEAKQQQAQQSQTMKLEFEQLASQLLKNNQSEFSRQSSEQVNHLLTPLKQQLSDFKQALQSNYTNQAKEQHALKHEINALKALNLQMSEEAINLTRALKGDSRQQGDWGEMLLSRILEDSGLREGHEYHTQTQLKNEAGTAYKPDVIVHLPEQKDVVIDSKVSLTAYERYYNCDDEEQAQLHLKAHIASIATHIKQLSQKDYHKLNGVHSLDYVLMFVPLEPAFLLALEHEPNLAKQAYRHNIMLVSPTNLMLALRTISNLWRFQQQEQHAQQIANQAGKMYDKLCNYVDDLDKLGRALDSANKSFANARNKLISGRGNLIRQAEQMKDLGVQSNKQLSSELLKEEQNVD</sequence>
<feature type="transmembrane region" description="Helical" evidence="6">
    <location>
        <begin position="6"/>
        <end position="29"/>
    </location>
</feature>
<evidence type="ECO:0000256" key="1">
    <source>
        <dbReference type="ARBA" id="ARBA00003416"/>
    </source>
</evidence>
<keyword evidence="8" id="KW-1185">Reference proteome</keyword>
<accession>A0AA37TSJ4</accession>
<dbReference type="Proteomes" id="UP001157439">
    <property type="component" value="Unassembled WGS sequence"/>
</dbReference>
<dbReference type="AlphaFoldDB" id="A0AA37TSJ4"/>
<evidence type="ECO:0000256" key="6">
    <source>
        <dbReference type="SAM" id="Phobius"/>
    </source>
</evidence>
<gene>
    <name evidence="7" type="primary">rmuC</name>
    <name evidence="7" type="ORF">GCM10007894_26970</name>
</gene>
<evidence type="ECO:0000256" key="3">
    <source>
        <dbReference type="ARBA" id="ARBA00023054"/>
    </source>
</evidence>
<comment type="caution">
    <text evidence="7">The sequence shown here is derived from an EMBL/GenBank/DDBJ whole genome shotgun (WGS) entry which is preliminary data.</text>
</comment>
<comment type="function">
    <text evidence="1">Involved in DNA recombination.</text>
</comment>
<keyword evidence="3 5" id="KW-0175">Coiled coil</keyword>
<comment type="similarity">
    <text evidence="2">Belongs to the RmuC family.</text>
</comment>
<name>A0AA37TSJ4_9GAMM</name>
<reference evidence="7 8" key="1">
    <citation type="journal article" date="2014" name="Int. J. Syst. Evol. Microbiol.">
        <title>Complete genome sequence of Corynebacterium casei LMG S-19264T (=DSM 44701T), isolated from a smear-ripened cheese.</title>
        <authorList>
            <consortium name="US DOE Joint Genome Institute (JGI-PGF)"/>
            <person name="Walter F."/>
            <person name="Albersmeier A."/>
            <person name="Kalinowski J."/>
            <person name="Ruckert C."/>
        </authorList>
    </citation>
    <scope>NUCLEOTIDE SEQUENCE [LARGE SCALE GENOMIC DNA]</scope>
    <source>
        <strain evidence="7 8">NBRC 112785</strain>
    </source>
</reference>
<feature type="coiled-coil region" evidence="5">
    <location>
        <begin position="57"/>
        <end position="105"/>
    </location>
</feature>
<keyword evidence="6" id="KW-0812">Transmembrane</keyword>
<evidence type="ECO:0000313" key="7">
    <source>
        <dbReference type="EMBL" id="GLS84720.1"/>
    </source>
</evidence>
<protein>
    <submittedName>
        <fullName evidence="7">DNA recombination protein RmuC</fullName>
    </submittedName>
</protein>
<dbReference type="Pfam" id="PF02646">
    <property type="entry name" value="RmuC"/>
    <property type="match status" value="1"/>
</dbReference>
<dbReference type="PANTHER" id="PTHR30563">
    <property type="entry name" value="DNA RECOMBINATION PROTEIN RMUC"/>
    <property type="match status" value="1"/>
</dbReference>
<evidence type="ECO:0000256" key="5">
    <source>
        <dbReference type="SAM" id="Coils"/>
    </source>
</evidence>
<keyword evidence="6" id="KW-1133">Transmembrane helix</keyword>
<evidence type="ECO:0000256" key="2">
    <source>
        <dbReference type="ARBA" id="ARBA00009840"/>
    </source>
</evidence>
<dbReference type="PANTHER" id="PTHR30563:SF0">
    <property type="entry name" value="DNA RECOMBINATION PROTEIN RMUC"/>
    <property type="match status" value="1"/>
</dbReference>
<proteinExistence type="inferred from homology"/>
<keyword evidence="6" id="KW-0472">Membrane</keyword>
<dbReference type="EMBL" id="BSPO01000003">
    <property type="protein sequence ID" value="GLS84720.1"/>
    <property type="molecule type" value="Genomic_DNA"/>
</dbReference>